<name>A0A6S7ZRE1_9STRA</name>
<evidence type="ECO:0000313" key="2">
    <source>
        <dbReference type="EMBL" id="CAE0430996.1"/>
    </source>
</evidence>
<organism evidence="2">
    <name type="scientific">Aplanochytrium stocchinoi</name>
    <dbReference type="NCBI Taxonomy" id="215587"/>
    <lineage>
        <taxon>Eukaryota</taxon>
        <taxon>Sar</taxon>
        <taxon>Stramenopiles</taxon>
        <taxon>Bigyra</taxon>
        <taxon>Labyrinthulomycetes</taxon>
        <taxon>Thraustochytrida</taxon>
        <taxon>Thraustochytriidae</taxon>
        <taxon>Aplanochytrium</taxon>
    </lineage>
</organism>
<evidence type="ECO:0000313" key="1">
    <source>
        <dbReference type="EMBL" id="CAE0430994.1"/>
    </source>
</evidence>
<accession>A0A6S7ZRE1</accession>
<protein>
    <submittedName>
        <fullName evidence="2">Uncharacterized protein</fullName>
    </submittedName>
</protein>
<sequence>MTNYFEEATKSPAFKAKIEKKMCKVENIEWKVKNKGSDYIHGWPGDQERLQWIINENFDKVKVSNSLSGVHLDAKRSHNFKNLSACRVYLGGCVAYHGNSNTGAKMDTAKRLTKNEFVGKWNSAPHLILQSIPTLYLGQQNILDVLRKGFQSLGISSK</sequence>
<reference evidence="2" key="1">
    <citation type="submission" date="2021-01" db="EMBL/GenBank/DDBJ databases">
        <authorList>
            <person name="Corre E."/>
            <person name="Pelletier E."/>
            <person name="Niang G."/>
            <person name="Scheremetjew M."/>
            <person name="Finn R."/>
            <person name="Kale V."/>
            <person name="Holt S."/>
            <person name="Cochrane G."/>
            <person name="Meng A."/>
            <person name="Brown T."/>
            <person name="Cohen L."/>
        </authorList>
    </citation>
    <scope>NUCLEOTIDE SEQUENCE</scope>
    <source>
        <strain evidence="2">GSBS06</strain>
    </source>
</reference>
<proteinExistence type="predicted"/>
<dbReference type="EMBL" id="HBIN01002096">
    <property type="protein sequence ID" value="CAE0430994.1"/>
    <property type="molecule type" value="Transcribed_RNA"/>
</dbReference>
<dbReference type="AlphaFoldDB" id="A0A6S7ZRE1"/>
<dbReference type="EMBL" id="HBIN01002098">
    <property type="protein sequence ID" value="CAE0430996.1"/>
    <property type="molecule type" value="Transcribed_RNA"/>
</dbReference>
<gene>
    <name evidence="1" type="ORF">ASTO00021_LOCUS1344</name>
    <name evidence="2" type="ORF">ASTO00021_LOCUS1346</name>
</gene>